<evidence type="ECO:0000313" key="7">
    <source>
        <dbReference type="EMBL" id="MCX2741548.1"/>
    </source>
</evidence>
<keyword evidence="7" id="KW-0436">Ligase</keyword>
<dbReference type="PANTHER" id="PTHR37422">
    <property type="entry name" value="TEICHURONIC ACID BIOSYNTHESIS PROTEIN TUAE"/>
    <property type="match status" value="1"/>
</dbReference>
<dbReference type="EMBL" id="JAPFQO010000011">
    <property type="protein sequence ID" value="MCX2741548.1"/>
    <property type="molecule type" value="Genomic_DNA"/>
</dbReference>
<feature type="transmembrane region" description="Helical" evidence="5">
    <location>
        <begin position="65"/>
        <end position="87"/>
    </location>
</feature>
<keyword evidence="4 5" id="KW-0472">Membrane</keyword>
<keyword evidence="8" id="KW-1185">Reference proteome</keyword>
<dbReference type="RefSeq" id="WP_266053785.1">
    <property type="nucleotide sequence ID" value="NZ_JAPFQO010000011.1"/>
</dbReference>
<evidence type="ECO:0000256" key="4">
    <source>
        <dbReference type="ARBA" id="ARBA00023136"/>
    </source>
</evidence>
<reference evidence="7 8" key="1">
    <citation type="submission" date="2022-11" db="EMBL/GenBank/DDBJ databases">
        <title>The characterization of three novel Bacteroidetes species and genomic analysis of their roles in tidal elemental geochemical cycles.</title>
        <authorList>
            <person name="Ma K.-J."/>
        </authorList>
    </citation>
    <scope>NUCLEOTIDE SEQUENCE [LARGE SCALE GENOMIC DNA]</scope>
    <source>
        <strain evidence="7 8">M82</strain>
    </source>
</reference>
<feature type="transmembrane region" description="Helical" evidence="5">
    <location>
        <begin position="358"/>
        <end position="374"/>
    </location>
</feature>
<sequence>MMQLLNYSVGSKYAILQQYNLKVILLGAFVGSVLFNRSLSVGILAIFIILWLFSSPLKEKVNILLAHKAVLLLPALFLLFTVSLLYSKHNGLPYLEKELLLLVLPIVIGSIHLSTGELKGILRVYTIACLLFTIVSFFEAYQFYNLPTEHFSIEHLPHQLSDRIHTPYLSLLLVLGNLSILLINNDRKHFYKTDLLLCLYFSVFLLILSSRTALFSNFILLVAYLYFKLAKQKKIGLYITFLVILVAAIGLSFKYYAHFQDRFTAIVSSGYGVSERITIYRASLSIIQEHPLTGVGIGDIQAELDRVYLSWGLPEHFLLFNPHNQYLHVTMAVGIVGLLLLLYLMLHPVFIAVRASKPMHVAFYLLFLIVFLTEVVLSRYWGVASFAFFYTIFTVYLMDQKQPIITTKEVISEAKV</sequence>
<evidence type="ECO:0000313" key="8">
    <source>
        <dbReference type="Proteomes" id="UP001207228"/>
    </source>
</evidence>
<dbReference type="Pfam" id="PF04932">
    <property type="entry name" value="Wzy_C"/>
    <property type="match status" value="1"/>
</dbReference>
<comment type="caution">
    <text evidence="7">The sequence shown here is derived from an EMBL/GenBank/DDBJ whole genome shotgun (WGS) entry which is preliminary data.</text>
</comment>
<keyword evidence="3 5" id="KW-1133">Transmembrane helix</keyword>
<evidence type="ECO:0000259" key="6">
    <source>
        <dbReference type="Pfam" id="PF04932"/>
    </source>
</evidence>
<comment type="subcellular location">
    <subcellularLocation>
        <location evidence="1">Membrane</location>
        <topology evidence="1">Multi-pass membrane protein</topology>
    </subcellularLocation>
</comment>
<dbReference type="Proteomes" id="UP001207228">
    <property type="component" value="Unassembled WGS sequence"/>
</dbReference>
<gene>
    <name evidence="7" type="ORF">OO017_16430</name>
</gene>
<proteinExistence type="predicted"/>
<dbReference type="InterPro" id="IPR007016">
    <property type="entry name" value="O-antigen_ligase-rel_domated"/>
</dbReference>
<dbReference type="InterPro" id="IPR051533">
    <property type="entry name" value="WaaL-like"/>
</dbReference>
<evidence type="ECO:0000256" key="1">
    <source>
        <dbReference type="ARBA" id="ARBA00004141"/>
    </source>
</evidence>
<evidence type="ECO:0000256" key="5">
    <source>
        <dbReference type="SAM" id="Phobius"/>
    </source>
</evidence>
<feature type="transmembrane region" description="Helical" evidence="5">
    <location>
        <begin position="326"/>
        <end position="346"/>
    </location>
</feature>
<feature type="transmembrane region" description="Helical" evidence="5">
    <location>
        <begin position="164"/>
        <end position="183"/>
    </location>
</feature>
<organism evidence="7 8">
    <name type="scientific">Pontibacter anaerobius</name>
    <dbReference type="NCBI Taxonomy" id="2993940"/>
    <lineage>
        <taxon>Bacteria</taxon>
        <taxon>Pseudomonadati</taxon>
        <taxon>Bacteroidota</taxon>
        <taxon>Cytophagia</taxon>
        <taxon>Cytophagales</taxon>
        <taxon>Hymenobacteraceae</taxon>
        <taxon>Pontibacter</taxon>
    </lineage>
</organism>
<dbReference type="GO" id="GO:0016874">
    <property type="term" value="F:ligase activity"/>
    <property type="evidence" value="ECO:0007669"/>
    <property type="project" value="UniProtKB-KW"/>
</dbReference>
<evidence type="ECO:0000256" key="2">
    <source>
        <dbReference type="ARBA" id="ARBA00022692"/>
    </source>
</evidence>
<dbReference type="PANTHER" id="PTHR37422:SF13">
    <property type="entry name" value="LIPOPOLYSACCHARIDE BIOSYNTHESIS PROTEIN PA4999-RELATED"/>
    <property type="match status" value="1"/>
</dbReference>
<protein>
    <submittedName>
        <fullName evidence="7">O-antigen ligase family protein</fullName>
    </submittedName>
</protein>
<feature type="transmembrane region" description="Helical" evidence="5">
    <location>
        <begin position="237"/>
        <end position="257"/>
    </location>
</feature>
<keyword evidence="2 5" id="KW-0812">Transmembrane</keyword>
<feature type="transmembrane region" description="Helical" evidence="5">
    <location>
        <begin position="122"/>
        <end position="144"/>
    </location>
</feature>
<feature type="transmembrane region" description="Helical" evidence="5">
    <location>
        <begin position="99"/>
        <end position="115"/>
    </location>
</feature>
<feature type="domain" description="O-antigen ligase-related" evidence="6">
    <location>
        <begin position="197"/>
        <end position="342"/>
    </location>
</feature>
<name>A0ABT3RI51_9BACT</name>
<accession>A0ABT3RI51</accession>
<evidence type="ECO:0000256" key="3">
    <source>
        <dbReference type="ARBA" id="ARBA00022989"/>
    </source>
</evidence>
<feature type="transmembrane region" description="Helical" evidence="5">
    <location>
        <begin position="23"/>
        <end position="53"/>
    </location>
</feature>